<organism evidence="2">
    <name type="scientific">viral metagenome</name>
    <dbReference type="NCBI Taxonomy" id="1070528"/>
    <lineage>
        <taxon>unclassified sequences</taxon>
        <taxon>metagenomes</taxon>
        <taxon>organismal metagenomes</taxon>
    </lineage>
</organism>
<evidence type="ECO:0000256" key="1">
    <source>
        <dbReference type="SAM" id="Phobius"/>
    </source>
</evidence>
<keyword evidence="1" id="KW-0812">Transmembrane</keyword>
<keyword evidence="1" id="KW-0472">Membrane</keyword>
<proteinExistence type="predicted"/>
<reference evidence="2" key="1">
    <citation type="journal article" date="2020" name="Nature">
        <title>Giant virus diversity and host interactions through global metagenomics.</title>
        <authorList>
            <person name="Schulz F."/>
            <person name="Roux S."/>
            <person name="Paez-Espino D."/>
            <person name="Jungbluth S."/>
            <person name="Walsh D.A."/>
            <person name="Denef V.J."/>
            <person name="McMahon K.D."/>
            <person name="Konstantinidis K.T."/>
            <person name="Eloe-Fadrosh E.A."/>
            <person name="Kyrpides N.C."/>
            <person name="Woyke T."/>
        </authorList>
    </citation>
    <scope>NUCLEOTIDE SEQUENCE</scope>
    <source>
        <strain evidence="2">GVMAG-M-3300023184-178</strain>
    </source>
</reference>
<feature type="transmembrane region" description="Helical" evidence="1">
    <location>
        <begin position="69"/>
        <end position="93"/>
    </location>
</feature>
<feature type="transmembrane region" description="Helical" evidence="1">
    <location>
        <begin position="35"/>
        <end position="57"/>
    </location>
</feature>
<name>A0A6C0HX50_9ZZZZ</name>
<keyword evidence="1" id="KW-1133">Transmembrane helix</keyword>
<accession>A0A6C0HX50</accession>
<dbReference type="EMBL" id="MN740031">
    <property type="protein sequence ID" value="QHT85062.1"/>
    <property type="molecule type" value="Genomic_DNA"/>
</dbReference>
<protein>
    <submittedName>
        <fullName evidence="2">Uncharacterized protein</fullName>
    </submittedName>
</protein>
<evidence type="ECO:0000313" key="2">
    <source>
        <dbReference type="EMBL" id="QHT85062.1"/>
    </source>
</evidence>
<feature type="transmembrane region" description="Helical" evidence="1">
    <location>
        <begin position="6"/>
        <end position="23"/>
    </location>
</feature>
<dbReference type="AlphaFoldDB" id="A0A6C0HX50"/>
<sequence length="97" mass="11842">MSLYLYFYMFIFYIMNGSFLCKYKDILGVPGQGIHSYRLFGVSIMDFIMTIIGAYFLARWFRWPFLRTFIYFFILGEFLHYIFCVPSTIIEWLRNVF</sequence>